<gene>
    <name evidence="12" type="primary">glmM</name>
    <name evidence="12" type="ORF">ACFQMK_10180</name>
</gene>
<feature type="domain" description="Alpha-D-phosphohexomutase alpha/beta/alpha" evidence="9">
    <location>
        <begin position="2"/>
        <end position="128"/>
    </location>
</feature>
<feature type="domain" description="Alpha-D-phosphohexomutase alpha/beta/alpha" evidence="10">
    <location>
        <begin position="149"/>
        <end position="250"/>
    </location>
</feature>
<evidence type="ECO:0000259" key="11">
    <source>
        <dbReference type="Pfam" id="PF02880"/>
    </source>
</evidence>
<dbReference type="PANTHER" id="PTHR42946:SF1">
    <property type="entry name" value="PHOSPHOGLUCOMUTASE (ALPHA-D-GLUCOSE-1,6-BISPHOSPHATE-DEPENDENT)"/>
    <property type="match status" value="1"/>
</dbReference>
<protein>
    <submittedName>
        <fullName evidence="12">Phosphoglucosamine mutase</fullName>
        <ecNumber evidence="12">5.4.2.10</ecNumber>
    </submittedName>
</protein>
<dbReference type="EMBL" id="JBHSZZ010000039">
    <property type="protein sequence ID" value="MFC7187251.1"/>
    <property type="molecule type" value="Genomic_DNA"/>
</dbReference>
<dbReference type="Gene3D" id="3.30.310.50">
    <property type="entry name" value="Alpha-D-phosphohexomutase, C-terminal domain"/>
    <property type="match status" value="1"/>
</dbReference>
<dbReference type="Pfam" id="PF02878">
    <property type="entry name" value="PGM_PMM_I"/>
    <property type="match status" value="1"/>
</dbReference>
<sequence>MELFGSSGIRGVALRYLTPELVLEIAKAAGSVWDADRVAVARDTRTTGELFANAAASGLAAVGCDVDRLGVVPTPAVGNYCESAGIPAVLVTASHNPPEFNGIKLVGDDGVELSVDVLERVERRVLDDDYELADWRTAGATTAVDGAVDDYADQLLDAVDREAIADADLTVAVDPGHGTASVPSPRIYRELGCDVLTVNATPDGHFPGRDSEPVPENLAALSRLVATSDADVGIAHDGDADRAVFVDEDGGFVDGDTSFAVMADACLEPGDAVVSAVNVSQRLVDVCDANDADLELTPIGATNIITRTRELHEEGVNVPIAGEGNGGVFFPPYRLSRDGAYIGARFLELLAAAGDPVSEVVAPYADYHFVRRNVEYVDGDERDEMLSAARAYVETADAVPNTTDGYRLDYGDAWVLVRPSGTEPKIRIYAESANADRAEQLATDMLVAVESGR</sequence>
<dbReference type="NCBIfam" id="TIGR03990">
    <property type="entry name" value="Arch_GlmM"/>
    <property type="match status" value="1"/>
</dbReference>
<dbReference type="Pfam" id="PF02880">
    <property type="entry name" value="PGM_PMM_III"/>
    <property type="match status" value="1"/>
</dbReference>
<dbReference type="EC" id="5.4.2.10" evidence="12"/>
<evidence type="ECO:0000256" key="5">
    <source>
        <dbReference type="ARBA" id="ARBA00022842"/>
    </source>
</evidence>
<comment type="cofactor">
    <cofactor evidence="1">
        <name>Mg(2+)</name>
        <dbReference type="ChEBI" id="CHEBI:18420"/>
    </cofactor>
</comment>
<organism evidence="12 13">
    <name type="scientific">Halorubrum yunnanense</name>
    <dbReference type="NCBI Taxonomy" id="1526162"/>
    <lineage>
        <taxon>Archaea</taxon>
        <taxon>Methanobacteriati</taxon>
        <taxon>Methanobacteriota</taxon>
        <taxon>Stenosarchaea group</taxon>
        <taxon>Halobacteria</taxon>
        <taxon>Halobacteriales</taxon>
        <taxon>Haloferacaceae</taxon>
        <taxon>Halorubrum</taxon>
    </lineage>
</organism>
<dbReference type="PRINTS" id="PR00509">
    <property type="entry name" value="PGMPMM"/>
</dbReference>
<dbReference type="InterPro" id="IPR016055">
    <property type="entry name" value="A-D-PHexomutase_a/b/a-I/II/III"/>
</dbReference>
<comment type="caution">
    <text evidence="12">The sequence shown here is derived from an EMBL/GenBank/DDBJ whole genome shotgun (WGS) entry which is preliminary data.</text>
</comment>
<dbReference type="InterPro" id="IPR005841">
    <property type="entry name" value="Alpha-D-phosphohexomutase_SF"/>
</dbReference>
<comment type="similarity">
    <text evidence="2 7">Belongs to the phosphohexose mutase family.</text>
</comment>
<keyword evidence="6 12" id="KW-0413">Isomerase</keyword>
<evidence type="ECO:0000259" key="9">
    <source>
        <dbReference type="Pfam" id="PF02878"/>
    </source>
</evidence>
<dbReference type="InterPro" id="IPR036900">
    <property type="entry name" value="A-D-PHexomutase_C_sf"/>
</dbReference>
<feature type="domain" description="Alpha-D-phosphohexomutase alpha/beta/alpha" evidence="11">
    <location>
        <begin position="254"/>
        <end position="365"/>
    </location>
</feature>
<keyword evidence="13" id="KW-1185">Reference proteome</keyword>
<evidence type="ECO:0000256" key="7">
    <source>
        <dbReference type="RuleBase" id="RU004326"/>
    </source>
</evidence>
<evidence type="ECO:0000256" key="6">
    <source>
        <dbReference type="ARBA" id="ARBA00023235"/>
    </source>
</evidence>
<dbReference type="Gene3D" id="3.40.120.10">
    <property type="entry name" value="Alpha-D-Glucose-1,6-Bisphosphate, subunit A, domain 3"/>
    <property type="match status" value="3"/>
</dbReference>
<dbReference type="CDD" id="cd03087">
    <property type="entry name" value="PGM_like1"/>
    <property type="match status" value="1"/>
</dbReference>
<name>A0ABD5YD04_9EURY</name>
<dbReference type="Pfam" id="PF00408">
    <property type="entry name" value="PGM_PMM_IV"/>
    <property type="match status" value="1"/>
</dbReference>
<keyword evidence="3" id="KW-0597">Phosphoprotein</keyword>
<evidence type="ECO:0000313" key="13">
    <source>
        <dbReference type="Proteomes" id="UP001596390"/>
    </source>
</evidence>
<dbReference type="GO" id="GO:0008966">
    <property type="term" value="F:phosphoglucosamine mutase activity"/>
    <property type="evidence" value="ECO:0007669"/>
    <property type="project" value="UniProtKB-EC"/>
</dbReference>
<dbReference type="InterPro" id="IPR005844">
    <property type="entry name" value="A-D-PHexomutase_a/b/a-I"/>
</dbReference>
<reference evidence="12 13" key="1">
    <citation type="journal article" date="2019" name="Int. J. Syst. Evol. Microbiol.">
        <title>The Global Catalogue of Microorganisms (GCM) 10K type strain sequencing project: providing services to taxonomists for standard genome sequencing and annotation.</title>
        <authorList>
            <consortium name="The Broad Institute Genomics Platform"/>
            <consortium name="The Broad Institute Genome Sequencing Center for Infectious Disease"/>
            <person name="Wu L."/>
            <person name="Ma J."/>
        </authorList>
    </citation>
    <scope>NUCLEOTIDE SEQUENCE [LARGE SCALE GENOMIC DNA]</scope>
    <source>
        <strain evidence="12 13">Q85</strain>
    </source>
</reference>
<evidence type="ECO:0000256" key="4">
    <source>
        <dbReference type="ARBA" id="ARBA00022723"/>
    </source>
</evidence>
<dbReference type="SUPFAM" id="SSF55957">
    <property type="entry name" value="Phosphoglucomutase, C-terminal domain"/>
    <property type="match status" value="1"/>
</dbReference>
<evidence type="ECO:0000256" key="3">
    <source>
        <dbReference type="ARBA" id="ARBA00022553"/>
    </source>
</evidence>
<dbReference type="SUPFAM" id="SSF53738">
    <property type="entry name" value="Phosphoglucomutase, first 3 domains"/>
    <property type="match status" value="3"/>
</dbReference>
<dbReference type="PROSITE" id="PS00710">
    <property type="entry name" value="PGM_PMM"/>
    <property type="match status" value="1"/>
</dbReference>
<evidence type="ECO:0000256" key="1">
    <source>
        <dbReference type="ARBA" id="ARBA00001946"/>
    </source>
</evidence>
<dbReference type="Proteomes" id="UP001596390">
    <property type="component" value="Unassembled WGS sequence"/>
</dbReference>
<accession>A0ABD5YD04</accession>
<keyword evidence="5 7" id="KW-0460">Magnesium</keyword>
<dbReference type="GO" id="GO:0046872">
    <property type="term" value="F:metal ion binding"/>
    <property type="evidence" value="ECO:0007669"/>
    <property type="project" value="UniProtKB-KW"/>
</dbReference>
<evidence type="ECO:0000313" key="12">
    <source>
        <dbReference type="EMBL" id="MFC7187251.1"/>
    </source>
</evidence>
<dbReference type="AlphaFoldDB" id="A0ABD5YD04"/>
<dbReference type="Pfam" id="PF02879">
    <property type="entry name" value="PGM_PMM_II"/>
    <property type="match status" value="1"/>
</dbReference>
<dbReference type="InterPro" id="IPR005846">
    <property type="entry name" value="A-D-PHexomutase_a/b/a-III"/>
</dbReference>
<feature type="domain" description="Alpha-D-phosphohexomutase C-terminal" evidence="8">
    <location>
        <begin position="395"/>
        <end position="445"/>
    </location>
</feature>
<dbReference type="PANTHER" id="PTHR42946">
    <property type="entry name" value="PHOSPHOHEXOSE MUTASE"/>
    <property type="match status" value="1"/>
</dbReference>
<evidence type="ECO:0000259" key="8">
    <source>
        <dbReference type="Pfam" id="PF00408"/>
    </source>
</evidence>
<dbReference type="InterPro" id="IPR005843">
    <property type="entry name" value="A-D-PHexomutase_C"/>
</dbReference>
<keyword evidence="4 7" id="KW-0479">Metal-binding</keyword>
<evidence type="ECO:0000256" key="2">
    <source>
        <dbReference type="ARBA" id="ARBA00010231"/>
    </source>
</evidence>
<proteinExistence type="inferred from homology"/>
<dbReference type="RefSeq" id="WP_267664442.1">
    <property type="nucleotide sequence ID" value="NZ_JAODIX010000039.1"/>
</dbReference>
<dbReference type="InterPro" id="IPR024086">
    <property type="entry name" value="GlmM_arc-type"/>
</dbReference>
<dbReference type="InterPro" id="IPR016066">
    <property type="entry name" value="A-D-PHexomutase_CS"/>
</dbReference>
<evidence type="ECO:0000259" key="10">
    <source>
        <dbReference type="Pfam" id="PF02879"/>
    </source>
</evidence>
<dbReference type="InterPro" id="IPR050060">
    <property type="entry name" value="Phosphoglucosamine_mutase"/>
</dbReference>
<dbReference type="InterPro" id="IPR005845">
    <property type="entry name" value="A-D-PHexomutase_a/b/a-II"/>
</dbReference>